<dbReference type="GO" id="GO:0015891">
    <property type="term" value="P:siderophore transport"/>
    <property type="evidence" value="ECO:0007669"/>
    <property type="project" value="InterPro"/>
</dbReference>
<evidence type="ECO:0000256" key="12">
    <source>
        <dbReference type="ARBA" id="ARBA00023170"/>
    </source>
</evidence>
<dbReference type="InterPro" id="IPR011662">
    <property type="entry name" value="Secretin/TonB_short_N"/>
</dbReference>
<dbReference type="RefSeq" id="WP_129241357.1">
    <property type="nucleotide sequence ID" value="NZ_UFQC01000012.1"/>
</dbReference>
<evidence type="ECO:0000256" key="8">
    <source>
        <dbReference type="ARBA" id="ARBA00023004"/>
    </source>
</evidence>
<dbReference type="InterPro" id="IPR010917">
    <property type="entry name" value="TonB_rcpt_CS"/>
</dbReference>
<comment type="similarity">
    <text evidence="2 14 16">Belongs to the TonB-dependent receptor family.</text>
</comment>
<dbReference type="OrthoDB" id="174652at2"/>
<keyword evidence="12 18" id="KW-0675">Receptor</keyword>
<protein>
    <submittedName>
        <fullName evidence="18">Ferripyoverdine receptor</fullName>
    </submittedName>
</protein>
<evidence type="ECO:0000256" key="3">
    <source>
        <dbReference type="ARBA" id="ARBA00022448"/>
    </source>
</evidence>
<dbReference type="NCBIfam" id="TIGR01783">
    <property type="entry name" value="TonB-siderophor"/>
    <property type="match status" value="1"/>
</dbReference>
<evidence type="ECO:0000313" key="18">
    <source>
        <dbReference type="EMBL" id="SSW67616.1"/>
    </source>
</evidence>
<evidence type="ECO:0000256" key="15">
    <source>
        <dbReference type="PROSITE-ProRule" id="PRU10144"/>
    </source>
</evidence>
<dbReference type="PROSITE" id="PS52016">
    <property type="entry name" value="TONB_DEPENDENT_REC_3"/>
    <property type="match status" value="1"/>
</dbReference>
<evidence type="ECO:0000256" key="5">
    <source>
        <dbReference type="ARBA" id="ARBA00022496"/>
    </source>
</evidence>
<evidence type="ECO:0000256" key="1">
    <source>
        <dbReference type="ARBA" id="ARBA00004571"/>
    </source>
</evidence>
<feature type="domain" description="Secretin/TonB short N-terminal" evidence="17">
    <location>
        <begin position="73"/>
        <end position="123"/>
    </location>
</feature>
<comment type="subcellular location">
    <subcellularLocation>
        <location evidence="1 14">Cell outer membrane</location>
        <topology evidence="1 14">Multi-pass membrane protein</topology>
    </subcellularLocation>
</comment>
<dbReference type="Pfam" id="PF07715">
    <property type="entry name" value="Plug"/>
    <property type="match status" value="1"/>
</dbReference>
<keyword evidence="3 14" id="KW-0813">Transport</keyword>
<dbReference type="Pfam" id="PF00593">
    <property type="entry name" value="TonB_dep_Rec_b-barrel"/>
    <property type="match status" value="1"/>
</dbReference>
<keyword evidence="13 14" id="KW-0998">Cell outer membrane</keyword>
<dbReference type="CDD" id="cd01347">
    <property type="entry name" value="ligand_gated_channel"/>
    <property type="match status" value="1"/>
</dbReference>
<name>A0A446CI82_9BURK</name>
<dbReference type="SUPFAM" id="SSF56935">
    <property type="entry name" value="Porins"/>
    <property type="match status" value="1"/>
</dbReference>
<proteinExistence type="inferred from homology"/>
<keyword evidence="10 16" id="KW-0798">TonB box</keyword>
<evidence type="ECO:0000256" key="14">
    <source>
        <dbReference type="PROSITE-ProRule" id="PRU01360"/>
    </source>
</evidence>
<keyword evidence="9" id="KW-0406">Ion transport</keyword>
<evidence type="ECO:0000256" key="13">
    <source>
        <dbReference type="ARBA" id="ARBA00023237"/>
    </source>
</evidence>
<accession>A0A446CI82</accession>
<dbReference type="InterPro" id="IPR036942">
    <property type="entry name" value="Beta-barrel_TonB_sf"/>
</dbReference>
<dbReference type="GO" id="GO:0009279">
    <property type="term" value="C:cell outer membrane"/>
    <property type="evidence" value="ECO:0007669"/>
    <property type="project" value="UniProtKB-SubCell"/>
</dbReference>
<dbReference type="Proteomes" id="UP000289465">
    <property type="component" value="Unassembled WGS sequence"/>
</dbReference>
<organism evidence="18 19">
    <name type="scientific">Achromobacter veterisilvae</name>
    <dbReference type="NCBI Taxonomy" id="2069367"/>
    <lineage>
        <taxon>Bacteria</taxon>
        <taxon>Pseudomonadati</taxon>
        <taxon>Pseudomonadota</taxon>
        <taxon>Betaproteobacteria</taxon>
        <taxon>Burkholderiales</taxon>
        <taxon>Alcaligenaceae</taxon>
        <taxon>Achromobacter</taxon>
    </lineage>
</organism>
<sequence length="803" mass="87997">MIDRTPFSAHRWDDKRHASHAVTATLSTLAVALALTLTAAPAAVRAQETAKAIDIQQRSLGDALLQLGQQTSLQFIYTSDLVRGIQAPAISGTMAPEEALRRLIEGTGIEYSRNGNTINLRRAGGATTLAPVEVTGSFNPATEGTGAYTAVGPSRTATGFDLSLRETPQSVTVMTRQRMDDFNLYTLSDVLQQTPGVAVDRQGDAFNFTVRGSAVNMQVDGMRQKANGWFANSQTQFSLNDMVDIDRIEVLKGSSGLMSGDGSYGGIVNMIRKRPTAEFQASVGAAAASWDNYRADVDLGGPLNESGSIRGRLVAAATDGRSFIDDVKTNSQTLFATVDMDITANTLFNVGFTHRRREFWGAGSTSMIQAYTASGEFLGMQPRSFNVGAPWSGYEQESNTVFSSLQHKFANGWVATLKGSYDRTENPRGGLGIWFTAVPEVVDYSWSRDYDNRNTSVALEVQGPFELFGRTHELRFGADSYRTTTDSYSGNARRTNLGLDYSEGGGAIPKIDLDAVPMNNHSYFSSKRRSVYAAGLFSLADPVKLIGGVRITDYDQFDYTPYAYSNNDLRERGVITPYGGLVVDVTKNLSVYGSYSSIFNAQNARDEQGNTIDPEEGITYEVGAKGEFFDNRLNVSIARFWMKTDNTAEETGEVRPDGEAIYRAVSGVMRRGYELEMSGELAAGWQVQGSYVMNSSSLSTSDTVPKYQFKLASSYRMPGALQNLTVGAAARWQSKAVAGPLEQSSFWLVDLMARYQVNKQLMIGANVNNLLDKKYMSGMRDFGRVQYTWGAPRNFSVNMRYQF</sequence>
<gene>
    <name evidence="18" type="primary">fpvA_5</name>
    <name evidence="18" type="ORF">AVE30378_02653</name>
</gene>
<evidence type="ECO:0000259" key="17">
    <source>
        <dbReference type="SMART" id="SM00965"/>
    </source>
</evidence>
<reference evidence="18 19" key="1">
    <citation type="submission" date="2018-07" db="EMBL/GenBank/DDBJ databases">
        <authorList>
            <person name="Peeters C."/>
        </authorList>
    </citation>
    <scope>NUCLEOTIDE SEQUENCE [LARGE SCALE GENOMIC DNA]</scope>
    <source>
        <strain evidence="18 19">LMG 30378</strain>
    </source>
</reference>
<evidence type="ECO:0000256" key="6">
    <source>
        <dbReference type="ARBA" id="ARBA00022692"/>
    </source>
</evidence>
<keyword evidence="6 14" id="KW-0812">Transmembrane</keyword>
<dbReference type="EMBL" id="UFQC01000012">
    <property type="protein sequence ID" value="SSW67616.1"/>
    <property type="molecule type" value="Genomic_DNA"/>
</dbReference>
<evidence type="ECO:0000256" key="16">
    <source>
        <dbReference type="RuleBase" id="RU003357"/>
    </source>
</evidence>
<dbReference type="InterPro" id="IPR010105">
    <property type="entry name" value="TonB_sidphr_rcpt"/>
</dbReference>
<evidence type="ECO:0000256" key="10">
    <source>
        <dbReference type="ARBA" id="ARBA00023077"/>
    </source>
</evidence>
<keyword evidence="4 14" id="KW-1134">Transmembrane beta strand</keyword>
<dbReference type="PROSITE" id="PS01156">
    <property type="entry name" value="TONB_DEPENDENT_REC_2"/>
    <property type="match status" value="1"/>
</dbReference>
<dbReference type="SMART" id="SM00965">
    <property type="entry name" value="STN"/>
    <property type="match status" value="1"/>
</dbReference>
<dbReference type="GO" id="GO:0038023">
    <property type="term" value="F:signaling receptor activity"/>
    <property type="evidence" value="ECO:0007669"/>
    <property type="project" value="InterPro"/>
</dbReference>
<dbReference type="GO" id="GO:0015344">
    <property type="term" value="F:siderophore uptake transmembrane transporter activity"/>
    <property type="evidence" value="ECO:0007669"/>
    <property type="project" value="TreeGrafter"/>
</dbReference>
<dbReference type="Gene3D" id="2.40.170.20">
    <property type="entry name" value="TonB-dependent receptor, beta-barrel domain"/>
    <property type="match status" value="1"/>
</dbReference>
<dbReference type="PANTHER" id="PTHR32552">
    <property type="entry name" value="FERRICHROME IRON RECEPTOR-RELATED"/>
    <property type="match status" value="1"/>
</dbReference>
<dbReference type="PANTHER" id="PTHR32552:SF74">
    <property type="entry name" value="HYDROXAMATE SIDEROPHORE RECEPTOR FHUE"/>
    <property type="match status" value="1"/>
</dbReference>
<dbReference type="Pfam" id="PF07660">
    <property type="entry name" value="STN"/>
    <property type="match status" value="1"/>
</dbReference>
<evidence type="ECO:0000256" key="11">
    <source>
        <dbReference type="ARBA" id="ARBA00023136"/>
    </source>
</evidence>
<evidence type="ECO:0000256" key="7">
    <source>
        <dbReference type="ARBA" id="ARBA00022729"/>
    </source>
</evidence>
<keyword evidence="5" id="KW-0410">Iron transport</keyword>
<evidence type="ECO:0000256" key="4">
    <source>
        <dbReference type="ARBA" id="ARBA00022452"/>
    </source>
</evidence>
<evidence type="ECO:0000256" key="2">
    <source>
        <dbReference type="ARBA" id="ARBA00009810"/>
    </source>
</evidence>
<dbReference type="AlphaFoldDB" id="A0A446CI82"/>
<dbReference type="Gene3D" id="2.170.130.10">
    <property type="entry name" value="TonB-dependent receptor, plug domain"/>
    <property type="match status" value="1"/>
</dbReference>
<keyword evidence="11 14" id="KW-0472">Membrane</keyword>
<dbReference type="Gene3D" id="3.55.50.30">
    <property type="match status" value="1"/>
</dbReference>
<dbReference type="InterPro" id="IPR012910">
    <property type="entry name" value="Plug_dom"/>
</dbReference>
<dbReference type="InterPro" id="IPR037066">
    <property type="entry name" value="Plug_dom_sf"/>
</dbReference>
<keyword evidence="7" id="KW-0732">Signal</keyword>
<feature type="short sequence motif" description="TonB C-terminal box" evidence="15">
    <location>
        <begin position="786"/>
        <end position="803"/>
    </location>
</feature>
<evidence type="ECO:0000313" key="19">
    <source>
        <dbReference type="Proteomes" id="UP000289465"/>
    </source>
</evidence>
<evidence type="ECO:0000256" key="9">
    <source>
        <dbReference type="ARBA" id="ARBA00023065"/>
    </source>
</evidence>
<dbReference type="InterPro" id="IPR039426">
    <property type="entry name" value="TonB-dep_rcpt-like"/>
</dbReference>
<dbReference type="InterPro" id="IPR000531">
    <property type="entry name" value="Beta-barrel_TonB"/>
</dbReference>
<keyword evidence="8" id="KW-0408">Iron</keyword>